<dbReference type="SUPFAM" id="SSF56672">
    <property type="entry name" value="DNA/RNA polymerases"/>
    <property type="match status" value="1"/>
</dbReference>
<keyword evidence="6" id="KW-0460">Magnesium</keyword>
<keyword evidence="7" id="KW-0234">DNA repair</keyword>
<dbReference type="InParanoid" id="H2ZI33"/>
<feature type="domain" description="UmuC" evidence="9">
    <location>
        <begin position="10"/>
        <end position="130"/>
    </location>
</feature>
<reference evidence="10" key="3">
    <citation type="submission" date="2025-09" db="UniProtKB">
        <authorList>
            <consortium name="Ensembl"/>
        </authorList>
    </citation>
    <scope>IDENTIFICATION</scope>
</reference>
<dbReference type="FunFam" id="3.40.1170.60:FF:000003">
    <property type="entry name" value="DNA polymerase eta"/>
    <property type="match status" value="1"/>
</dbReference>
<organism evidence="10 11">
    <name type="scientific">Ciona savignyi</name>
    <name type="common">Pacific transparent sea squirt</name>
    <dbReference type="NCBI Taxonomy" id="51511"/>
    <lineage>
        <taxon>Eukaryota</taxon>
        <taxon>Metazoa</taxon>
        <taxon>Chordata</taxon>
        <taxon>Tunicata</taxon>
        <taxon>Ascidiacea</taxon>
        <taxon>Phlebobranchia</taxon>
        <taxon>Cionidae</taxon>
        <taxon>Ciona</taxon>
    </lineage>
</organism>
<evidence type="ECO:0000256" key="2">
    <source>
        <dbReference type="ARBA" id="ARBA00022679"/>
    </source>
</evidence>
<evidence type="ECO:0000256" key="3">
    <source>
        <dbReference type="ARBA" id="ARBA00022695"/>
    </source>
</evidence>
<dbReference type="Gene3D" id="3.30.70.270">
    <property type="match status" value="1"/>
</dbReference>
<dbReference type="GO" id="GO:0009314">
    <property type="term" value="P:response to radiation"/>
    <property type="evidence" value="ECO:0007669"/>
    <property type="project" value="TreeGrafter"/>
</dbReference>
<dbReference type="GO" id="GO:0005634">
    <property type="term" value="C:nucleus"/>
    <property type="evidence" value="ECO:0007669"/>
    <property type="project" value="UniProtKB-SubCell"/>
</dbReference>
<evidence type="ECO:0000256" key="6">
    <source>
        <dbReference type="ARBA" id="ARBA00022842"/>
    </source>
</evidence>
<reference evidence="10" key="2">
    <citation type="submission" date="2025-08" db="UniProtKB">
        <authorList>
            <consortium name="Ensembl"/>
        </authorList>
    </citation>
    <scope>IDENTIFICATION</scope>
</reference>
<evidence type="ECO:0000256" key="8">
    <source>
        <dbReference type="ARBA" id="ARBA00023242"/>
    </source>
</evidence>
<proteinExistence type="predicted"/>
<evidence type="ECO:0000256" key="1">
    <source>
        <dbReference type="ARBA" id="ARBA00004123"/>
    </source>
</evidence>
<name>H2ZI33_CIOSA</name>
<keyword evidence="11" id="KW-1185">Reference proteome</keyword>
<dbReference type="GO" id="GO:0042276">
    <property type="term" value="P:error-prone translesion synthesis"/>
    <property type="evidence" value="ECO:0007669"/>
    <property type="project" value="TreeGrafter"/>
</dbReference>
<evidence type="ECO:0000259" key="9">
    <source>
        <dbReference type="PROSITE" id="PS50173"/>
    </source>
</evidence>
<dbReference type="Pfam" id="PF00817">
    <property type="entry name" value="IMS"/>
    <property type="match status" value="1"/>
</dbReference>
<evidence type="ECO:0000256" key="7">
    <source>
        <dbReference type="ARBA" id="ARBA00023204"/>
    </source>
</evidence>
<dbReference type="GO" id="GO:0035861">
    <property type="term" value="C:site of double-strand break"/>
    <property type="evidence" value="ECO:0007669"/>
    <property type="project" value="TreeGrafter"/>
</dbReference>
<keyword evidence="2" id="KW-0808">Transferase</keyword>
<dbReference type="GO" id="GO:0046872">
    <property type="term" value="F:metal ion binding"/>
    <property type="evidence" value="ECO:0007669"/>
    <property type="project" value="UniProtKB-KW"/>
</dbReference>
<dbReference type="Proteomes" id="UP000007875">
    <property type="component" value="Unassembled WGS sequence"/>
</dbReference>
<dbReference type="InterPro" id="IPR043128">
    <property type="entry name" value="Rev_trsase/Diguanyl_cyclase"/>
</dbReference>
<dbReference type="GO" id="GO:0005657">
    <property type="term" value="C:replication fork"/>
    <property type="evidence" value="ECO:0007669"/>
    <property type="project" value="TreeGrafter"/>
</dbReference>
<dbReference type="eggNOG" id="KOG2095">
    <property type="taxonomic scope" value="Eukaryota"/>
</dbReference>
<dbReference type="PANTHER" id="PTHR45873">
    <property type="entry name" value="DNA POLYMERASE ETA"/>
    <property type="match status" value="1"/>
</dbReference>
<keyword evidence="3" id="KW-0548">Nucleotidyltransferase</keyword>
<dbReference type="PANTHER" id="PTHR45873:SF1">
    <property type="entry name" value="DNA POLYMERASE ETA"/>
    <property type="match status" value="1"/>
</dbReference>
<dbReference type="GO" id="GO:0006281">
    <property type="term" value="P:DNA repair"/>
    <property type="evidence" value="ECO:0007669"/>
    <property type="project" value="UniProtKB-KW"/>
</dbReference>
<evidence type="ECO:0000313" key="10">
    <source>
        <dbReference type="Ensembl" id="ENSCSAVP00000017249.1"/>
    </source>
</evidence>
<dbReference type="PROSITE" id="PS50173">
    <property type="entry name" value="UMUC"/>
    <property type="match status" value="1"/>
</dbReference>
<sequence>MFSSPCTRVVALIDMDCFYVQVEQRRDPSLRGKPCAVVQYNKWKGGGIIAVSYEARDNGVTRNMRGDDAKAMCPEIILCKVPTANGKADLTRYRDAGAEVIQVLLQFGGIVERASVDEAYIDLTRVVDARMRENCLVPELEKMENTYVVGHPQQECEGPVAARISGLTEYRSKSNSD</sequence>
<dbReference type="Ensembl" id="ENSCSAVT00000017437.1">
    <property type="protein sequence ID" value="ENSCSAVP00000017249.1"/>
    <property type="gene ID" value="ENSCSAVG00000010148.1"/>
</dbReference>
<comment type="subcellular location">
    <subcellularLocation>
        <location evidence="1">Nucleus</location>
    </subcellularLocation>
</comment>
<evidence type="ECO:0000256" key="5">
    <source>
        <dbReference type="ARBA" id="ARBA00022763"/>
    </source>
</evidence>
<dbReference type="STRING" id="51511.ENSCSAVP00000017249"/>
<evidence type="ECO:0000256" key="4">
    <source>
        <dbReference type="ARBA" id="ARBA00022723"/>
    </source>
</evidence>
<dbReference type="OMA" id="EKMENTY"/>
<dbReference type="GO" id="GO:0003887">
    <property type="term" value="F:DNA-directed DNA polymerase activity"/>
    <property type="evidence" value="ECO:0007669"/>
    <property type="project" value="TreeGrafter"/>
</dbReference>
<dbReference type="AlphaFoldDB" id="H2ZI33"/>
<dbReference type="GeneTree" id="ENSGT00940000157048"/>
<keyword evidence="5" id="KW-0227">DNA damage</keyword>
<protein>
    <recommendedName>
        <fullName evidence="9">UmuC domain-containing protein</fullName>
    </recommendedName>
</protein>
<dbReference type="InterPro" id="IPR001126">
    <property type="entry name" value="UmuC"/>
</dbReference>
<keyword evidence="8" id="KW-0539">Nucleus</keyword>
<evidence type="ECO:0000313" key="11">
    <source>
        <dbReference type="Proteomes" id="UP000007875"/>
    </source>
</evidence>
<reference evidence="11" key="1">
    <citation type="submission" date="2003-08" db="EMBL/GenBank/DDBJ databases">
        <authorList>
            <person name="Birren B."/>
            <person name="Nusbaum C."/>
            <person name="Abebe A."/>
            <person name="Abouelleil A."/>
            <person name="Adekoya E."/>
            <person name="Ait-zahra M."/>
            <person name="Allen N."/>
            <person name="Allen T."/>
            <person name="An P."/>
            <person name="Anderson M."/>
            <person name="Anderson S."/>
            <person name="Arachchi H."/>
            <person name="Armbruster J."/>
            <person name="Bachantsang P."/>
            <person name="Baldwin J."/>
            <person name="Barry A."/>
            <person name="Bayul T."/>
            <person name="Blitshsteyn B."/>
            <person name="Bloom T."/>
            <person name="Blye J."/>
            <person name="Boguslavskiy L."/>
            <person name="Borowsky M."/>
            <person name="Boukhgalter B."/>
            <person name="Brunache A."/>
            <person name="Butler J."/>
            <person name="Calixte N."/>
            <person name="Calvo S."/>
            <person name="Camarata J."/>
            <person name="Campo K."/>
            <person name="Chang J."/>
            <person name="Cheshatsang Y."/>
            <person name="Citroen M."/>
            <person name="Collymore A."/>
            <person name="Considine T."/>
            <person name="Cook A."/>
            <person name="Cooke P."/>
            <person name="Corum B."/>
            <person name="Cuomo C."/>
            <person name="David R."/>
            <person name="Dawoe T."/>
            <person name="Degray S."/>
            <person name="Dodge S."/>
            <person name="Dooley K."/>
            <person name="Dorje P."/>
            <person name="Dorjee K."/>
            <person name="Dorris L."/>
            <person name="Duffey N."/>
            <person name="Dupes A."/>
            <person name="Elkins T."/>
            <person name="Engels R."/>
            <person name="Erickson J."/>
            <person name="Farina A."/>
            <person name="Faro S."/>
            <person name="Ferreira P."/>
            <person name="Fischer H."/>
            <person name="Fitzgerald M."/>
            <person name="Foley K."/>
            <person name="Gage D."/>
            <person name="Galagan J."/>
            <person name="Gearin G."/>
            <person name="Gnerre S."/>
            <person name="Gnirke A."/>
            <person name="Goyette A."/>
            <person name="Graham J."/>
            <person name="Grandbois E."/>
            <person name="Gyaltsen K."/>
            <person name="Hafez N."/>
            <person name="Hagopian D."/>
            <person name="Hagos B."/>
            <person name="Hall J."/>
            <person name="Hatcher B."/>
            <person name="Heller A."/>
            <person name="Higgins H."/>
            <person name="Honan T."/>
            <person name="Horn A."/>
            <person name="Houde N."/>
            <person name="Hughes L."/>
            <person name="Hulme W."/>
            <person name="Husby E."/>
            <person name="Iliev I."/>
            <person name="Jaffe D."/>
            <person name="Jones C."/>
            <person name="Kamal M."/>
            <person name="Kamat A."/>
            <person name="Kamvysselis M."/>
            <person name="Karlsson E."/>
            <person name="Kells C."/>
            <person name="Kieu A."/>
            <person name="Kisner P."/>
            <person name="Kodira C."/>
            <person name="Kulbokas E."/>
            <person name="Labutti K."/>
            <person name="Lama D."/>
            <person name="Landers T."/>
            <person name="Leger J."/>
            <person name="Levine S."/>
            <person name="Lewis D."/>
            <person name="Lewis T."/>
            <person name="Lindblad-toh K."/>
            <person name="Liu X."/>
            <person name="Lokyitsang T."/>
            <person name="Lokyitsang Y."/>
            <person name="Lucien O."/>
            <person name="Lui A."/>
            <person name="Ma L.J."/>
            <person name="Mabbitt R."/>
            <person name="Macdonald J."/>
            <person name="Maclean C."/>
            <person name="Major J."/>
            <person name="Manning J."/>
            <person name="Marabella R."/>
            <person name="Maru K."/>
            <person name="Matthews C."/>
            <person name="Mauceli E."/>
            <person name="Mccarthy M."/>
            <person name="Mcdonough S."/>
            <person name="Mcghee T."/>
            <person name="Meldrim J."/>
            <person name="Meneus L."/>
            <person name="Mesirov J."/>
            <person name="Mihalev A."/>
            <person name="Mihova T."/>
            <person name="Mikkelsen T."/>
            <person name="Mlenga V."/>
            <person name="Moru K."/>
            <person name="Mozes J."/>
            <person name="Mulrain L."/>
            <person name="Munson G."/>
            <person name="Naylor J."/>
            <person name="Newes C."/>
            <person name="Nguyen C."/>
            <person name="Nguyen N."/>
            <person name="Nguyen T."/>
            <person name="Nicol R."/>
            <person name="Nielsen C."/>
            <person name="Nizzari M."/>
            <person name="Norbu C."/>
            <person name="Norbu N."/>
            <person name="O'donnell P."/>
            <person name="Okoawo O."/>
            <person name="O'leary S."/>
            <person name="Omotosho B."/>
            <person name="O'neill K."/>
            <person name="Osman S."/>
            <person name="Parker S."/>
            <person name="Perrin D."/>
            <person name="Phunkhang P."/>
            <person name="Piqani B."/>
            <person name="Purcell S."/>
            <person name="Rachupka T."/>
            <person name="Ramasamy U."/>
            <person name="Rameau R."/>
            <person name="Ray V."/>
            <person name="Raymond C."/>
            <person name="Retta R."/>
            <person name="Richardson S."/>
            <person name="Rise C."/>
            <person name="Rodriguez J."/>
            <person name="Rogers J."/>
            <person name="Rogov P."/>
            <person name="Rutman M."/>
            <person name="Schupbach R."/>
            <person name="Seaman C."/>
            <person name="Settipalli S."/>
            <person name="Sharpe T."/>
            <person name="Sheridan J."/>
            <person name="Sherpa N."/>
            <person name="Shi J."/>
            <person name="Smirnov S."/>
            <person name="Smith C."/>
            <person name="Sougnez C."/>
            <person name="Spencer B."/>
            <person name="Stalker J."/>
            <person name="Stange-thomann N."/>
            <person name="Stavropoulos S."/>
            <person name="Stetson K."/>
            <person name="Stone C."/>
            <person name="Stone S."/>
            <person name="Stubbs M."/>
            <person name="Talamas J."/>
            <person name="Tchuinga P."/>
            <person name="Tenzing P."/>
            <person name="Tesfaye S."/>
            <person name="Theodore J."/>
            <person name="Thoulutsang Y."/>
            <person name="Topham K."/>
            <person name="Towey S."/>
            <person name="Tsamla T."/>
            <person name="Tsomo N."/>
            <person name="Vallee D."/>
            <person name="Vassiliev H."/>
            <person name="Venkataraman V."/>
            <person name="Vinson J."/>
            <person name="Vo A."/>
            <person name="Wade C."/>
            <person name="Wang S."/>
            <person name="Wangchuk T."/>
            <person name="Wangdi T."/>
            <person name="Whittaker C."/>
            <person name="Wilkinson J."/>
            <person name="Wu Y."/>
            <person name="Wyman D."/>
            <person name="Yadav S."/>
            <person name="Yang S."/>
            <person name="Yang X."/>
            <person name="Yeager S."/>
            <person name="Yee E."/>
            <person name="Young G."/>
            <person name="Zainoun J."/>
            <person name="Zembeck L."/>
            <person name="Zimmer A."/>
            <person name="Zody M."/>
            <person name="Lander E."/>
        </authorList>
    </citation>
    <scope>NUCLEOTIDE SEQUENCE [LARGE SCALE GENOMIC DNA]</scope>
</reference>
<dbReference type="Gene3D" id="3.40.1170.60">
    <property type="match status" value="1"/>
</dbReference>
<accession>H2ZI33</accession>
<dbReference type="InterPro" id="IPR052230">
    <property type="entry name" value="DNA_polymerase_eta"/>
</dbReference>
<dbReference type="HOGENOM" id="CLU_122446_0_0_1"/>
<keyword evidence="4" id="KW-0479">Metal-binding</keyword>
<dbReference type="InterPro" id="IPR043502">
    <property type="entry name" value="DNA/RNA_pol_sf"/>
</dbReference>